<evidence type="ECO:0000256" key="1">
    <source>
        <dbReference type="ARBA" id="ARBA00005799"/>
    </source>
</evidence>
<dbReference type="Pfam" id="PF13519">
    <property type="entry name" value="VWA_2"/>
    <property type="match status" value="1"/>
</dbReference>
<dbReference type="AlphaFoldDB" id="G9YT34"/>
<dbReference type="RefSeq" id="WP_007492563.1">
    <property type="nucleotide sequence ID" value="NZ_JH417803.1"/>
</dbReference>
<evidence type="ECO:0000256" key="3">
    <source>
        <dbReference type="ARBA" id="ARBA00022840"/>
    </source>
</evidence>
<evidence type="ECO:0000259" key="6">
    <source>
        <dbReference type="PROSITE" id="PS50234"/>
    </source>
</evidence>
<dbReference type="InterPro" id="IPR036465">
    <property type="entry name" value="vWFA_dom_sf"/>
</dbReference>
<dbReference type="InterPro" id="IPR041702">
    <property type="entry name" value="BchD/ChlD_VWA"/>
</dbReference>
<dbReference type="Pfam" id="PF07728">
    <property type="entry name" value="AAA_5"/>
    <property type="match status" value="1"/>
</dbReference>
<dbReference type="InterPro" id="IPR011704">
    <property type="entry name" value="ATPase_dyneun-rel_AAA"/>
</dbReference>
<dbReference type="GeneID" id="63973210"/>
<accession>G9YT34</accession>
<dbReference type="InterPro" id="IPR027417">
    <property type="entry name" value="P-loop_NTPase"/>
</dbReference>
<dbReference type="SUPFAM" id="SSF52540">
    <property type="entry name" value="P-loop containing nucleoside triphosphate hydrolases"/>
    <property type="match status" value="1"/>
</dbReference>
<dbReference type="GO" id="GO:0005524">
    <property type="term" value="F:ATP binding"/>
    <property type="evidence" value="ECO:0007669"/>
    <property type="project" value="UniProtKB-KW"/>
</dbReference>
<dbReference type="Gene3D" id="3.40.50.410">
    <property type="entry name" value="von Willebrand factor, type A domain"/>
    <property type="match status" value="1"/>
</dbReference>
<dbReference type="STRING" id="292800.A4U99_15975"/>
<dbReference type="Proteomes" id="UP000004459">
    <property type="component" value="Unassembled WGS sequence"/>
</dbReference>
<dbReference type="Gene3D" id="1.10.8.80">
    <property type="entry name" value="Magnesium chelatase subunit I, C-Terminal domain"/>
    <property type="match status" value="1"/>
</dbReference>
<feature type="compositionally biased region" description="Basic and acidic residues" evidence="4">
    <location>
        <begin position="278"/>
        <end position="287"/>
    </location>
</feature>
<dbReference type="Gene3D" id="3.40.50.300">
    <property type="entry name" value="P-loop containing nucleotide triphosphate hydrolases"/>
    <property type="match status" value="1"/>
</dbReference>
<keyword evidence="2" id="KW-0547">Nucleotide-binding</keyword>
<dbReference type="InterPro" id="IPR002035">
    <property type="entry name" value="VWF_A"/>
</dbReference>
<dbReference type="PROSITE" id="PS50234">
    <property type="entry name" value="VWFA"/>
    <property type="match status" value="1"/>
</dbReference>
<name>G9YT34_FLAPL</name>
<dbReference type="PANTHER" id="PTHR35023:SF1">
    <property type="entry name" value="MG-PROTOPORPHYRIN IX CHELATASE"/>
    <property type="match status" value="1"/>
</dbReference>
<evidence type="ECO:0000256" key="4">
    <source>
        <dbReference type="SAM" id="MobiDB-lite"/>
    </source>
</evidence>
<dbReference type="GO" id="GO:0016887">
    <property type="term" value="F:ATP hydrolysis activity"/>
    <property type="evidence" value="ECO:0007669"/>
    <property type="project" value="InterPro"/>
</dbReference>
<evidence type="ECO:0000313" key="8">
    <source>
        <dbReference type="Proteomes" id="UP000004459"/>
    </source>
</evidence>
<feature type="region of interest" description="Disordered" evidence="4">
    <location>
        <begin position="274"/>
        <end position="379"/>
    </location>
</feature>
<organism evidence="7 8">
    <name type="scientific">Flavonifractor plautii ATCC 29863</name>
    <dbReference type="NCBI Taxonomy" id="411475"/>
    <lineage>
        <taxon>Bacteria</taxon>
        <taxon>Bacillati</taxon>
        <taxon>Bacillota</taxon>
        <taxon>Clostridia</taxon>
        <taxon>Eubacteriales</taxon>
        <taxon>Oscillospiraceae</taxon>
        <taxon>Flavonifractor</taxon>
    </lineage>
</organism>
<feature type="compositionally biased region" description="Basic and acidic residues" evidence="4">
    <location>
        <begin position="336"/>
        <end position="348"/>
    </location>
</feature>
<dbReference type="SUPFAM" id="SSF53300">
    <property type="entry name" value="vWA-like"/>
    <property type="match status" value="1"/>
</dbReference>
<sequence>MDRLLYPFSAVVGQDRVKEALLCLAVEPRIGGVLLCGEKGTAKSTLVRALGGLAGVRLMELPVSTSEDMLLGGVDLELAVRTGRRQFQPGLLARADGAILYADEVNLLPAALSSALLDTLESGVCRVEREGISYTCPARFSLVGTMNPEEGTLRPQLLDRFGLYVAVEGEREPEARKEVVRRTLDFEADPVGFRNRWARQEARLAETLAAARRILPQVAVGAAEEQEICLLAQQANAAGHRAELAILHTARALAALAGRTYLNREDLRRAAELALPHRGREGGEPPQERQSPPPREQQPDHTPESGEMPTDGSCSAAPPTPAEDTSPRPPAGQGESPDRLERGEETYEVRALLTGRADRLARKGSGRRSKTRSATRRGRAVCDRIPHGKAEDLAIGATLRAAAPHQLARGGGASGLVILPSDLREKVRESRVGADIVFAVDASGSMGAARRMKEVKEAVLSLLMDSYQRRDRVGLVAFRGGEADCLLELTRSVELAQRELQSLPTGGRTPLAAGLQEACRVLECQRRRVKESLPLLVLITDGRANFSQGGDPVEEALLAARRVAEARIPAVVIDTERQFISLGLAARLAQVMGAPCYRVEELRARSLAQLVRGHSPVVI</sequence>
<dbReference type="SMART" id="SM00327">
    <property type="entry name" value="VWA"/>
    <property type="match status" value="1"/>
</dbReference>
<dbReference type="InterPro" id="IPR052989">
    <property type="entry name" value="Mg-chelatase_DI-like"/>
</dbReference>
<evidence type="ECO:0000313" key="7">
    <source>
        <dbReference type="EMBL" id="EHM44305.1"/>
    </source>
</evidence>
<evidence type="ECO:0000259" key="5">
    <source>
        <dbReference type="PROSITE" id="PS50051"/>
    </source>
</evidence>
<dbReference type="EMBL" id="AGCK01000227">
    <property type="protein sequence ID" value="EHM44305.1"/>
    <property type="molecule type" value="Genomic_DNA"/>
</dbReference>
<comment type="caution">
    <text evidence="7">The sequence shown here is derived from an EMBL/GenBank/DDBJ whole genome shotgun (WGS) entry which is preliminary data.</text>
</comment>
<keyword evidence="3" id="KW-0067">ATP-binding</keyword>
<dbReference type="CDD" id="cd00009">
    <property type="entry name" value="AAA"/>
    <property type="match status" value="1"/>
</dbReference>
<dbReference type="PANTHER" id="PTHR35023">
    <property type="entry name" value="CHELATASE-RELATED"/>
    <property type="match status" value="1"/>
</dbReference>
<dbReference type="GO" id="GO:0003677">
    <property type="term" value="F:DNA binding"/>
    <property type="evidence" value="ECO:0007669"/>
    <property type="project" value="InterPro"/>
</dbReference>
<comment type="similarity">
    <text evidence="1">Belongs to the Mg-chelatase subunits D/I family.</text>
</comment>
<dbReference type="HOGENOM" id="CLU_016684_6_0_9"/>
<dbReference type="SMART" id="SM00382">
    <property type="entry name" value="AAA"/>
    <property type="match status" value="1"/>
</dbReference>
<dbReference type="InterPro" id="IPR041628">
    <property type="entry name" value="ChlI/MoxR_AAA_lid"/>
</dbReference>
<reference evidence="7 8" key="1">
    <citation type="submission" date="2011-08" db="EMBL/GenBank/DDBJ databases">
        <authorList>
            <person name="Weinstock G."/>
            <person name="Sodergren E."/>
            <person name="Clifton S."/>
            <person name="Fulton L."/>
            <person name="Fulton B."/>
            <person name="Courtney L."/>
            <person name="Fronick C."/>
            <person name="Harrison M."/>
            <person name="Strong C."/>
            <person name="Farmer C."/>
            <person name="Delahaunty K."/>
            <person name="Markovic C."/>
            <person name="Hall O."/>
            <person name="Minx P."/>
            <person name="Tomlinson C."/>
            <person name="Mitreva M."/>
            <person name="Hou S."/>
            <person name="Chen J."/>
            <person name="Wollam A."/>
            <person name="Pepin K.H."/>
            <person name="Johnson M."/>
            <person name="Bhonagiri V."/>
            <person name="Zhang X."/>
            <person name="Suruliraj S."/>
            <person name="Warren W."/>
            <person name="Chinwalla A."/>
            <person name="Mardis E.R."/>
            <person name="Wilson R.K."/>
        </authorList>
    </citation>
    <scope>NUCLEOTIDE SEQUENCE [LARGE SCALE GENOMIC DNA]</scope>
    <source>
        <strain evidence="7 8">ATCC 29863</strain>
    </source>
</reference>
<dbReference type="PROSITE" id="PS50051">
    <property type="entry name" value="MCM_2"/>
    <property type="match status" value="1"/>
</dbReference>
<feature type="domain" description="MCM C-terminal AAA(+) ATPase" evidence="5">
    <location>
        <begin position="33"/>
        <end position="183"/>
    </location>
</feature>
<dbReference type="CDD" id="cd01451">
    <property type="entry name" value="vWA_Magnesium_chelatase"/>
    <property type="match status" value="1"/>
</dbReference>
<protein>
    <submittedName>
        <fullName evidence="7">ATPase family protein</fullName>
    </submittedName>
</protein>
<dbReference type="InterPro" id="IPR003593">
    <property type="entry name" value="AAA+_ATPase"/>
</dbReference>
<proteinExistence type="inferred from homology"/>
<dbReference type="Pfam" id="PF17863">
    <property type="entry name" value="AAA_lid_2"/>
    <property type="match status" value="1"/>
</dbReference>
<dbReference type="PATRIC" id="fig|411475.3.peg.2330"/>
<feature type="domain" description="VWFA" evidence="6">
    <location>
        <begin position="435"/>
        <end position="573"/>
    </location>
</feature>
<gene>
    <name evidence="7" type="ORF">HMPREF0372_02694</name>
</gene>
<dbReference type="InterPro" id="IPR001208">
    <property type="entry name" value="MCM_dom"/>
</dbReference>
<evidence type="ECO:0000256" key="2">
    <source>
        <dbReference type="ARBA" id="ARBA00022741"/>
    </source>
</evidence>
<feature type="compositionally biased region" description="Basic residues" evidence="4">
    <location>
        <begin position="362"/>
        <end position="379"/>
    </location>
</feature>